<dbReference type="AlphaFoldDB" id="A0A3S0QRF8"/>
<keyword evidence="4" id="KW-1185">Reference proteome</keyword>
<keyword evidence="2" id="KW-1133">Transmembrane helix</keyword>
<name>A0A3S0QRF8_9BACI</name>
<keyword evidence="2" id="KW-0472">Membrane</keyword>
<evidence type="ECO:0000313" key="4">
    <source>
        <dbReference type="Proteomes" id="UP000287910"/>
    </source>
</evidence>
<gene>
    <name evidence="3" type="ORF">EK386_02905</name>
</gene>
<reference evidence="3 4" key="1">
    <citation type="submission" date="2018-12" db="EMBL/GenBank/DDBJ databases">
        <title>Lysinibacillus antri sp. nov., isolated from a cave soil.</title>
        <authorList>
            <person name="Narsing Rao M.P."/>
            <person name="Zhang H."/>
            <person name="Dong Z.-Y."/>
            <person name="Niu X.-K."/>
            <person name="Zhang K."/>
            <person name="Fang B.-Z."/>
            <person name="Kang Y.-Q."/>
            <person name="Xiao M."/>
            <person name="Li W.-J."/>
        </authorList>
    </citation>
    <scope>NUCLEOTIDE SEQUENCE [LARGE SCALE GENOMIC DNA]</scope>
    <source>
        <strain evidence="3 4">SYSU K30002</strain>
    </source>
</reference>
<evidence type="ECO:0000256" key="1">
    <source>
        <dbReference type="SAM" id="Coils"/>
    </source>
</evidence>
<sequence>MTSFLIIILIIAQLISFYLIILLNTKIAKFKQLEIKQDKLIREMDDAISAYLIEMREENDRLIKELSNVKKTEIKQPIENEDKLVTLDRETVNHSIPSPKEDFPIADFGYQSRQILPKSMVKKAYQQQNPTVENTPTIDVSPAKQKDISTLSTFEQKVIQLHNEGNTIEQIAKITQKGKTEIELLLKFHS</sequence>
<organism evidence="3 4">
    <name type="scientific">Lysinibacillus antri</name>
    <dbReference type="NCBI Taxonomy" id="2498145"/>
    <lineage>
        <taxon>Bacteria</taxon>
        <taxon>Bacillati</taxon>
        <taxon>Bacillota</taxon>
        <taxon>Bacilli</taxon>
        <taxon>Bacillales</taxon>
        <taxon>Bacillaceae</taxon>
        <taxon>Lysinibacillus</taxon>
    </lineage>
</organism>
<dbReference type="Proteomes" id="UP000287910">
    <property type="component" value="Unassembled WGS sequence"/>
</dbReference>
<proteinExistence type="predicted"/>
<evidence type="ECO:0000256" key="2">
    <source>
        <dbReference type="SAM" id="Phobius"/>
    </source>
</evidence>
<keyword evidence="1" id="KW-0175">Coiled coil</keyword>
<dbReference type="RefSeq" id="WP_126657526.1">
    <property type="nucleotide sequence ID" value="NZ_RYYR01000003.1"/>
</dbReference>
<evidence type="ECO:0008006" key="5">
    <source>
        <dbReference type="Google" id="ProtNLM"/>
    </source>
</evidence>
<keyword evidence="2" id="KW-0812">Transmembrane</keyword>
<protein>
    <recommendedName>
        <fullName evidence="5">Swarming motility protein SwrB</fullName>
    </recommendedName>
</protein>
<evidence type="ECO:0000313" key="3">
    <source>
        <dbReference type="EMBL" id="RUL55779.1"/>
    </source>
</evidence>
<accession>A0A3S0QRF8</accession>
<feature type="transmembrane region" description="Helical" evidence="2">
    <location>
        <begin position="6"/>
        <end position="23"/>
    </location>
</feature>
<comment type="caution">
    <text evidence="3">The sequence shown here is derived from an EMBL/GenBank/DDBJ whole genome shotgun (WGS) entry which is preliminary data.</text>
</comment>
<dbReference type="EMBL" id="RYYR01000003">
    <property type="protein sequence ID" value="RUL55779.1"/>
    <property type="molecule type" value="Genomic_DNA"/>
</dbReference>
<feature type="coiled-coil region" evidence="1">
    <location>
        <begin position="30"/>
        <end position="72"/>
    </location>
</feature>